<keyword evidence="2" id="KW-0678">Repressor</keyword>
<comment type="function">
    <text evidence="5">Repressor of the lactose catabolism operon. Galactose-6-phosphate is the inducer.</text>
</comment>
<dbReference type="SUPFAM" id="SSF46785">
    <property type="entry name" value="Winged helix' DNA-binding domain"/>
    <property type="match status" value="1"/>
</dbReference>
<dbReference type="PANTHER" id="PTHR30363">
    <property type="entry name" value="HTH-TYPE TRANSCRIPTIONAL REGULATOR SRLR-RELATED"/>
    <property type="match status" value="1"/>
</dbReference>
<proteinExistence type="predicted"/>
<reference evidence="7 8" key="1">
    <citation type="submission" date="2021-06" db="EMBL/GenBank/DDBJ databases">
        <title>Genome-based taxonomic framework of Microbacterium strains isolated from marine environment, the description of four new species and reclassification of four preexisting species.</title>
        <authorList>
            <person name="Lee S.D."/>
            <person name="Kim S.-M."/>
            <person name="Byeon Y.-S."/>
            <person name="Yang H.L."/>
            <person name="Kim I.S."/>
        </authorList>
    </citation>
    <scope>NUCLEOTIDE SEQUENCE [LARGE SCALE GENOMIC DNA]</scope>
    <source>
        <strain evidence="7 8">KACC 14465</strain>
    </source>
</reference>
<name>A0ABY7XQK8_MICLT</name>
<gene>
    <name evidence="7" type="ORF">KV395_14845</name>
</gene>
<organism evidence="7 8">
    <name type="scientific">Microbacterium luteolum</name>
    <name type="common">Aureobacterium luteolum</name>
    <dbReference type="NCBI Taxonomy" id="69367"/>
    <lineage>
        <taxon>Bacteria</taxon>
        <taxon>Bacillati</taxon>
        <taxon>Actinomycetota</taxon>
        <taxon>Actinomycetes</taxon>
        <taxon>Micrococcales</taxon>
        <taxon>Microbacteriaceae</taxon>
        <taxon>Microbacterium</taxon>
    </lineage>
</organism>
<feature type="domain" description="HTH deoR-type" evidence="6">
    <location>
        <begin position="3"/>
        <end position="58"/>
    </location>
</feature>
<dbReference type="PROSITE" id="PS51000">
    <property type="entry name" value="HTH_DEOR_2"/>
    <property type="match status" value="1"/>
</dbReference>
<evidence type="ECO:0000256" key="3">
    <source>
        <dbReference type="ARBA" id="ARBA00023015"/>
    </source>
</evidence>
<dbReference type="GO" id="GO:0003677">
    <property type="term" value="F:DNA binding"/>
    <property type="evidence" value="ECO:0007669"/>
    <property type="project" value="UniProtKB-KW"/>
</dbReference>
<dbReference type="InterPro" id="IPR050313">
    <property type="entry name" value="Carb_Metab_HTH_regulators"/>
</dbReference>
<protein>
    <recommendedName>
        <fullName evidence="1">Lactose phosphotransferase system repressor</fullName>
    </recommendedName>
</protein>
<sequence length="249" mass="26572">MLGAQRKSHLLQILARDGRVVAKDVAHELGLSEDSIRRDLRELAEDGRLVRVYGGALPIPAADRPVEQRFALATESKMRVAERAAALIRPGSTIVLDAGTTAHQLARMLPSHSALTVITPSPGIAIEVADRTDARVVMIGGEVARYSMVASGPLAMEAIHHLAADVFFMGVTGIDPTRGLTTGNLDDAATKRAIAGRCEQTFVLGSEEKVGATSRFPVMDLDDVAGVIVDPLDRNPLIERLPMVVARSS</sequence>
<evidence type="ECO:0000313" key="8">
    <source>
        <dbReference type="Proteomes" id="UP001215097"/>
    </source>
</evidence>
<dbReference type="PANTHER" id="PTHR30363:SF4">
    <property type="entry name" value="GLYCEROL-3-PHOSPHATE REGULON REPRESSOR"/>
    <property type="match status" value="1"/>
</dbReference>
<dbReference type="InterPro" id="IPR001034">
    <property type="entry name" value="DeoR_HTH"/>
</dbReference>
<dbReference type="Pfam" id="PF00455">
    <property type="entry name" value="DeoRC"/>
    <property type="match status" value="1"/>
</dbReference>
<dbReference type="InterPro" id="IPR014036">
    <property type="entry name" value="DeoR-like_C"/>
</dbReference>
<dbReference type="SMART" id="SM00420">
    <property type="entry name" value="HTH_DEOR"/>
    <property type="match status" value="1"/>
</dbReference>
<dbReference type="SMART" id="SM01134">
    <property type="entry name" value="DeoRC"/>
    <property type="match status" value="1"/>
</dbReference>
<dbReference type="SUPFAM" id="SSF100950">
    <property type="entry name" value="NagB/RpiA/CoA transferase-like"/>
    <property type="match status" value="1"/>
</dbReference>
<keyword evidence="4" id="KW-0804">Transcription</keyword>
<evidence type="ECO:0000313" key="7">
    <source>
        <dbReference type="EMBL" id="WDM44445.1"/>
    </source>
</evidence>
<evidence type="ECO:0000256" key="2">
    <source>
        <dbReference type="ARBA" id="ARBA00022491"/>
    </source>
</evidence>
<dbReference type="InterPro" id="IPR036390">
    <property type="entry name" value="WH_DNA-bd_sf"/>
</dbReference>
<dbReference type="InterPro" id="IPR037171">
    <property type="entry name" value="NagB/RpiA_transferase-like"/>
</dbReference>
<dbReference type="PRINTS" id="PR00037">
    <property type="entry name" value="HTHLACR"/>
</dbReference>
<evidence type="ECO:0000256" key="5">
    <source>
        <dbReference type="ARBA" id="ARBA00024937"/>
    </source>
</evidence>
<keyword evidence="8" id="KW-1185">Reference proteome</keyword>
<dbReference type="EMBL" id="CP078075">
    <property type="protein sequence ID" value="WDM44445.1"/>
    <property type="molecule type" value="Genomic_DNA"/>
</dbReference>
<keyword evidence="7" id="KW-0238">DNA-binding</keyword>
<evidence type="ECO:0000256" key="1">
    <source>
        <dbReference type="ARBA" id="ARBA00021390"/>
    </source>
</evidence>
<evidence type="ECO:0000256" key="4">
    <source>
        <dbReference type="ARBA" id="ARBA00023163"/>
    </source>
</evidence>
<dbReference type="InterPro" id="IPR036388">
    <property type="entry name" value="WH-like_DNA-bd_sf"/>
</dbReference>
<keyword evidence="3" id="KW-0805">Transcription regulation</keyword>
<dbReference type="RefSeq" id="WP_282214586.1">
    <property type="nucleotide sequence ID" value="NZ_BAAAUN010000001.1"/>
</dbReference>
<accession>A0ABY7XQK8</accession>
<evidence type="ECO:0000259" key="6">
    <source>
        <dbReference type="PROSITE" id="PS51000"/>
    </source>
</evidence>
<dbReference type="Pfam" id="PF08220">
    <property type="entry name" value="HTH_DeoR"/>
    <property type="match status" value="1"/>
</dbReference>
<dbReference type="Proteomes" id="UP001215097">
    <property type="component" value="Chromosome"/>
</dbReference>
<dbReference type="Gene3D" id="1.10.10.10">
    <property type="entry name" value="Winged helix-like DNA-binding domain superfamily/Winged helix DNA-binding domain"/>
    <property type="match status" value="1"/>
</dbReference>
<dbReference type="Gene3D" id="3.40.50.1360">
    <property type="match status" value="1"/>
</dbReference>